<evidence type="ECO:0000313" key="3">
    <source>
        <dbReference type="Proteomes" id="UP001328107"/>
    </source>
</evidence>
<name>A0AAN5CYI6_9BILA</name>
<feature type="compositionally biased region" description="Basic and acidic residues" evidence="1">
    <location>
        <begin position="103"/>
        <end position="115"/>
    </location>
</feature>
<reference evidence="3" key="1">
    <citation type="submission" date="2022-10" db="EMBL/GenBank/DDBJ databases">
        <title>Genome assembly of Pristionchus species.</title>
        <authorList>
            <person name="Yoshida K."/>
            <person name="Sommer R.J."/>
        </authorList>
    </citation>
    <scope>NUCLEOTIDE SEQUENCE [LARGE SCALE GENOMIC DNA]</scope>
    <source>
        <strain evidence="3">RS5460</strain>
    </source>
</reference>
<feature type="region of interest" description="Disordered" evidence="1">
    <location>
        <begin position="95"/>
        <end position="153"/>
    </location>
</feature>
<evidence type="ECO:0000256" key="1">
    <source>
        <dbReference type="SAM" id="MobiDB-lite"/>
    </source>
</evidence>
<evidence type="ECO:0000313" key="2">
    <source>
        <dbReference type="EMBL" id="GMR53298.1"/>
    </source>
</evidence>
<protein>
    <submittedName>
        <fullName evidence="2">Uncharacterized protein</fullName>
    </submittedName>
</protein>
<accession>A0AAN5CYI6</accession>
<feature type="region of interest" description="Disordered" evidence="1">
    <location>
        <begin position="1"/>
        <end position="30"/>
    </location>
</feature>
<organism evidence="2 3">
    <name type="scientific">Pristionchus mayeri</name>
    <dbReference type="NCBI Taxonomy" id="1317129"/>
    <lineage>
        <taxon>Eukaryota</taxon>
        <taxon>Metazoa</taxon>
        <taxon>Ecdysozoa</taxon>
        <taxon>Nematoda</taxon>
        <taxon>Chromadorea</taxon>
        <taxon>Rhabditida</taxon>
        <taxon>Rhabditina</taxon>
        <taxon>Diplogasteromorpha</taxon>
        <taxon>Diplogasteroidea</taxon>
        <taxon>Neodiplogasteridae</taxon>
        <taxon>Pristionchus</taxon>
    </lineage>
</organism>
<dbReference type="Proteomes" id="UP001328107">
    <property type="component" value="Unassembled WGS sequence"/>
</dbReference>
<dbReference type="AlphaFoldDB" id="A0AAN5CYI6"/>
<feature type="non-terminal residue" evidence="2">
    <location>
        <position position="153"/>
    </location>
</feature>
<dbReference type="EMBL" id="BTRK01000005">
    <property type="protein sequence ID" value="GMR53298.1"/>
    <property type="molecule type" value="Genomic_DNA"/>
</dbReference>
<keyword evidence="3" id="KW-1185">Reference proteome</keyword>
<feature type="compositionally biased region" description="Basic and acidic residues" evidence="1">
    <location>
        <begin position="1"/>
        <end position="10"/>
    </location>
</feature>
<gene>
    <name evidence="2" type="ORF">PMAYCL1PPCAC_23493</name>
</gene>
<proteinExistence type="predicted"/>
<feature type="compositionally biased region" description="Basic residues" evidence="1">
    <location>
        <begin position="116"/>
        <end position="126"/>
    </location>
</feature>
<feature type="compositionally biased region" description="Acidic residues" evidence="1">
    <location>
        <begin position="135"/>
        <end position="147"/>
    </location>
</feature>
<comment type="caution">
    <text evidence="2">The sequence shown here is derived from an EMBL/GenBank/DDBJ whole genome shotgun (WGS) entry which is preliminary data.</text>
</comment>
<sequence>MKRRGGDLSRWDGSNPRGVDGQTGPSHNTRKAARMRLMEEQVYKEPADCTTGIETYEEEEGLETAKEDLLTARENDEDEVEDVRDIDEDGDVFGNLFQNNGDDGAHLREENDRRERRERRRAHHRQLREEMEQLEREEEDEEMDEMNESMGVL</sequence>